<name>A0ABP6YNG4_9ACTN</name>
<keyword evidence="1" id="KW-1133">Transmembrane helix</keyword>
<protein>
    <submittedName>
        <fullName evidence="2">Uncharacterized protein</fullName>
    </submittedName>
</protein>
<proteinExistence type="predicted"/>
<feature type="transmembrane region" description="Helical" evidence="1">
    <location>
        <begin position="40"/>
        <end position="70"/>
    </location>
</feature>
<organism evidence="2 3">
    <name type="scientific">Nonomuraea rosea</name>
    <dbReference type="NCBI Taxonomy" id="638574"/>
    <lineage>
        <taxon>Bacteria</taxon>
        <taxon>Bacillati</taxon>
        <taxon>Actinomycetota</taxon>
        <taxon>Actinomycetes</taxon>
        <taxon>Streptosporangiales</taxon>
        <taxon>Streptosporangiaceae</taxon>
        <taxon>Nonomuraea</taxon>
    </lineage>
</organism>
<comment type="caution">
    <text evidence="2">The sequence shown here is derived from an EMBL/GenBank/DDBJ whole genome shotgun (WGS) entry which is preliminary data.</text>
</comment>
<gene>
    <name evidence="2" type="ORF">GCM10022419_081980</name>
</gene>
<dbReference type="EMBL" id="BAABDQ010000023">
    <property type="protein sequence ID" value="GAA3587349.1"/>
    <property type="molecule type" value="Genomic_DNA"/>
</dbReference>
<reference evidence="3" key="1">
    <citation type="journal article" date="2019" name="Int. J. Syst. Evol. Microbiol.">
        <title>The Global Catalogue of Microorganisms (GCM) 10K type strain sequencing project: providing services to taxonomists for standard genome sequencing and annotation.</title>
        <authorList>
            <consortium name="The Broad Institute Genomics Platform"/>
            <consortium name="The Broad Institute Genome Sequencing Center for Infectious Disease"/>
            <person name="Wu L."/>
            <person name="Ma J."/>
        </authorList>
    </citation>
    <scope>NUCLEOTIDE SEQUENCE [LARGE SCALE GENOMIC DNA]</scope>
    <source>
        <strain evidence="3">JCM 17326</strain>
    </source>
</reference>
<dbReference type="Proteomes" id="UP001500630">
    <property type="component" value="Unassembled WGS sequence"/>
</dbReference>
<evidence type="ECO:0000256" key="1">
    <source>
        <dbReference type="SAM" id="Phobius"/>
    </source>
</evidence>
<accession>A0ABP6YNG4</accession>
<evidence type="ECO:0000313" key="3">
    <source>
        <dbReference type="Proteomes" id="UP001500630"/>
    </source>
</evidence>
<keyword evidence="3" id="KW-1185">Reference proteome</keyword>
<dbReference type="RefSeq" id="WP_345570577.1">
    <property type="nucleotide sequence ID" value="NZ_BAABDQ010000023.1"/>
</dbReference>
<evidence type="ECO:0000313" key="2">
    <source>
        <dbReference type="EMBL" id="GAA3587349.1"/>
    </source>
</evidence>
<keyword evidence="1" id="KW-0472">Membrane</keyword>
<sequence>MDTKPSQLRTAAKLAVAGVVISAAAHVLVLLATGPLGTEVVIVIAGTLLGILGYLVGSGFLLAAAIFGCVHLRQTYGRRRPWF</sequence>
<feature type="transmembrane region" description="Helical" evidence="1">
    <location>
        <begin position="12"/>
        <end position="34"/>
    </location>
</feature>
<keyword evidence="1" id="KW-0812">Transmembrane</keyword>